<dbReference type="PANTHER" id="PTHR43394">
    <property type="entry name" value="ATP-DEPENDENT PERMEASE MDL1, MITOCHONDRIAL"/>
    <property type="match status" value="1"/>
</dbReference>
<dbReference type="SUPFAM" id="SSF52540">
    <property type="entry name" value="P-loop containing nucleoside triphosphate hydrolases"/>
    <property type="match status" value="1"/>
</dbReference>
<evidence type="ECO:0000256" key="5">
    <source>
        <dbReference type="ARBA" id="ARBA00022741"/>
    </source>
</evidence>
<dbReference type="Gene3D" id="3.40.50.300">
    <property type="entry name" value="P-loop containing nucleotide triphosphate hydrolases"/>
    <property type="match status" value="1"/>
</dbReference>
<evidence type="ECO:0000259" key="10">
    <source>
        <dbReference type="PROSITE" id="PS50893"/>
    </source>
</evidence>
<keyword evidence="13" id="KW-1185">Reference proteome</keyword>
<comment type="subcellular location">
    <subcellularLocation>
        <location evidence="1">Cell membrane</location>
        <topology evidence="1">Multi-pass membrane protein</topology>
    </subcellularLocation>
</comment>
<evidence type="ECO:0000256" key="9">
    <source>
        <dbReference type="SAM" id="Phobius"/>
    </source>
</evidence>
<evidence type="ECO:0000256" key="1">
    <source>
        <dbReference type="ARBA" id="ARBA00004651"/>
    </source>
</evidence>
<keyword evidence="8 9" id="KW-0472">Membrane</keyword>
<dbReference type="GO" id="GO:0016887">
    <property type="term" value="F:ATP hydrolysis activity"/>
    <property type="evidence" value="ECO:0007669"/>
    <property type="project" value="InterPro"/>
</dbReference>
<dbReference type="OrthoDB" id="8554730at2"/>
<evidence type="ECO:0000256" key="2">
    <source>
        <dbReference type="ARBA" id="ARBA00022448"/>
    </source>
</evidence>
<proteinExistence type="predicted"/>
<dbReference type="InterPro" id="IPR011527">
    <property type="entry name" value="ABC1_TM_dom"/>
</dbReference>
<dbReference type="GO" id="GO:0005886">
    <property type="term" value="C:plasma membrane"/>
    <property type="evidence" value="ECO:0007669"/>
    <property type="project" value="UniProtKB-SubCell"/>
</dbReference>
<feature type="transmembrane region" description="Helical" evidence="9">
    <location>
        <begin position="181"/>
        <end position="199"/>
    </location>
</feature>
<dbReference type="Gene3D" id="1.20.1560.10">
    <property type="entry name" value="ABC transporter type 1, transmembrane domain"/>
    <property type="match status" value="1"/>
</dbReference>
<dbReference type="InterPro" id="IPR036640">
    <property type="entry name" value="ABC1_TM_sf"/>
</dbReference>
<evidence type="ECO:0000256" key="8">
    <source>
        <dbReference type="ARBA" id="ARBA00023136"/>
    </source>
</evidence>
<dbReference type="PROSITE" id="PS50893">
    <property type="entry name" value="ABC_TRANSPORTER_2"/>
    <property type="match status" value="1"/>
</dbReference>
<keyword evidence="4 9" id="KW-0812">Transmembrane</keyword>
<dbReference type="Pfam" id="PF00664">
    <property type="entry name" value="ABC_membrane"/>
    <property type="match status" value="1"/>
</dbReference>
<feature type="transmembrane region" description="Helical" evidence="9">
    <location>
        <begin position="158"/>
        <end position="175"/>
    </location>
</feature>
<accession>A0A562RE42</accession>
<dbReference type="PANTHER" id="PTHR43394:SF1">
    <property type="entry name" value="ATP-BINDING CASSETTE SUB-FAMILY B MEMBER 10, MITOCHONDRIAL"/>
    <property type="match status" value="1"/>
</dbReference>
<dbReference type="GO" id="GO:0015421">
    <property type="term" value="F:ABC-type oligopeptide transporter activity"/>
    <property type="evidence" value="ECO:0007669"/>
    <property type="project" value="TreeGrafter"/>
</dbReference>
<keyword evidence="3" id="KW-1003">Cell membrane</keyword>
<feature type="domain" description="ABC transporter" evidence="10">
    <location>
        <begin position="361"/>
        <end position="595"/>
    </location>
</feature>
<dbReference type="InterPro" id="IPR027417">
    <property type="entry name" value="P-loop_NTPase"/>
</dbReference>
<evidence type="ECO:0000259" key="11">
    <source>
        <dbReference type="PROSITE" id="PS50929"/>
    </source>
</evidence>
<dbReference type="EMBL" id="VLLB01000002">
    <property type="protein sequence ID" value="TWI67339.1"/>
    <property type="molecule type" value="Genomic_DNA"/>
</dbReference>
<dbReference type="GO" id="GO:0005524">
    <property type="term" value="F:ATP binding"/>
    <property type="evidence" value="ECO:0007669"/>
    <property type="project" value="UniProtKB-KW"/>
</dbReference>
<feature type="transmembrane region" description="Helical" evidence="9">
    <location>
        <begin position="41"/>
        <end position="64"/>
    </location>
</feature>
<dbReference type="Pfam" id="PF00005">
    <property type="entry name" value="ABC_tran"/>
    <property type="match status" value="1"/>
</dbReference>
<feature type="domain" description="ABC transmembrane type-1" evidence="11">
    <location>
        <begin position="44"/>
        <end position="324"/>
    </location>
</feature>
<keyword evidence="7 9" id="KW-1133">Transmembrane helix</keyword>
<evidence type="ECO:0000256" key="4">
    <source>
        <dbReference type="ARBA" id="ARBA00022692"/>
    </source>
</evidence>
<organism evidence="12 13">
    <name type="scientific">Pseudoduganella lurida</name>
    <dbReference type="NCBI Taxonomy" id="1036180"/>
    <lineage>
        <taxon>Bacteria</taxon>
        <taxon>Pseudomonadati</taxon>
        <taxon>Pseudomonadota</taxon>
        <taxon>Betaproteobacteria</taxon>
        <taxon>Burkholderiales</taxon>
        <taxon>Oxalobacteraceae</taxon>
        <taxon>Telluria group</taxon>
        <taxon>Pseudoduganella</taxon>
    </lineage>
</organism>
<dbReference type="InterPro" id="IPR017871">
    <property type="entry name" value="ABC_transporter-like_CS"/>
</dbReference>
<reference evidence="12 13" key="1">
    <citation type="journal article" date="2015" name="Stand. Genomic Sci.">
        <title>Genomic Encyclopedia of Bacterial and Archaeal Type Strains, Phase III: the genomes of soil and plant-associated and newly described type strains.</title>
        <authorList>
            <person name="Whitman W.B."/>
            <person name="Woyke T."/>
            <person name="Klenk H.P."/>
            <person name="Zhou Y."/>
            <person name="Lilburn T.G."/>
            <person name="Beck B.J."/>
            <person name="De Vos P."/>
            <person name="Vandamme P."/>
            <person name="Eisen J.A."/>
            <person name="Garrity G."/>
            <person name="Hugenholtz P."/>
            <person name="Kyrpides N.C."/>
        </authorList>
    </citation>
    <scope>NUCLEOTIDE SEQUENCE [LARGE SCALE GENOMIC DNA]</scope>
    <source>
        <strain evidence="12 13">CGMCC 1.10822</strain>
    </source>
</reference>
<name>A0A562RE42_9BURK</name>
<protein>
    <submittedName>
        <fullName evidence="12">ATP-binding cassette subfamily B protein</fullName>
    </submittedName>
</protein>
<keyword evidence="6 12" id="KW-0067">ATP-binding</keyword>
<comment type="caution">
    <text evidence="12">The sequence shown here is derived from an EMBL/GenBank/DDBJ whole genome shotgun (WGS) entry which is preliminary data.</text>
</comment>
<evidence type="ECO:0000256" key="6">
    <source>
        <dbReference type="ARBA" id="ARBA00022840"/>
    </source>
</evidence>
<sequence>MSTATVEDGGKLASERGDEVFARFDRSVTARLWQFMRPHRAALAVVLLLVGLYTLVQVLIPVAVRHAVDGALGRSPYPFDLVLAGFAVLIVLNAAVTFLQEWLAARLAQTVIFNLRREMFAHLQRVSFSILDRTHVGRLMSRLQGDVNALQEFMETSVSALGDLFLLVGYVVLLLTLDVKLGALTLGVLPAMLLIRHLWLPRARRAFARAREASSSVNAALAENINGIRTVQESRREAVNFARFDVKARENLAAQTESSLVSQVMVPTVDLLTGLAMAIVVVVGGRAVLAGELDVGVIVAFIFCVQRCFDPVRTLTMQYTVMQRAMASGQRIFEVLEVPVTLDDKAGAHALEVGAGVPPSIVFEGVTFGYRTGQPVLHDLALRIDPYQTVALVGPTGSGKTSIASLIHRFYDVWDGSVTVGGQDVRDVTLDSLGRCVGMVLQEPFLFSGTVADNVRYGLHGATREQVVEACKAVHAHAFITALPDGYDTQLGQRGRNLSVGQRQLLSFARALLAAPKILILDEATANIDSFTELEIQRALNLVRKGRTTIIIAHRLATIRDADKIVVLNQGRIVEQGTHRELVGRGGMYAALHASGSASFDEVGGR</sequence>
<dbReference type="FunFam" id="3.40.50.300:FF:000287">
    <property type="entry name" value="Multidrug ABC transporter ATP-binding protein"/>
    <property type="match status" value="1"/>
</dbReference>
<evidence type="ECO:0000313" key="12">
    <source>
        <dbReference type="EMBL" id="TWI67339.1"/>
    </source>
</evidence>
<dbReference type="PROSITE" id="PS50929">
    <property type="entry name" value="ABC_TM1F"/>
    <property type="match status" value="1"/>
</dbReference>
<keyword evidence="2" id="KW-0813">Transport</keyword>
<dbReference type="InterPro" id="IPR003439">
    <property type="entry name" value="ABC_transporter-like_ATP-bd"/>
</dbReference>
<dbReference type="PROSITE" id="PS00211">
    <property type="entry name" value="ABC_TRANSPORTER_1"/>
    <property type="match status" value="1"/>
</dbReference>
<evidence type="ECO:0000313" key="13">
    <source>
        <dbReference type="Proteomes" id="UP000318431"/>
    </source>
</evidence>
<feature type="transmembrane region" description="Helical" evidence="9">
    <location>
        <begin position="76"/>
        <end position="99"/>
    </location>
</feature>
<dbReference type="InterPro" id="IPR003593">
    <property type="entry name" value="AAA+_ATPase"/>
</dbReference>
<keyword evidence="5" id="KW-0547">Nucleotide-binding</keyword>
<dbReference type="RefSeq" id="WP_145648162.1">
    <property type="nucleotide sequence ID" value="NZ_VLLB01000002.1"/>
</dbReference>
<evidence type="ECO:0000256" key="7">
    <source>
        <dbReference type="ARBA" id="ARBA00022989"/>
    </source>
</evidence>
<dbReference type="SUPFAM" id="SSF90123">
    <property type="entry name" value="ABC transporter transmembrane region"/>
    <property type="match status" value="1"/>
</dbReference>
<dbReference type="AlphaFoldDB" id="A0A562RE42"/>
<dbReference type="SMART" id="SM00382">
    <property type="entry name" value="AAA"/>
    <property type="match status" value="1"/>
</dbReference>
<dbReference type="CDD" id="cd03254">
    <property type="entry name" value="ABCC_Glucan_exporter_like"/>
    <property type="match status" value="1"/>
</dbReference>
<dbReference type="Proteomes" id="UP000318431">
    <property type="component" value="Unassembled WGS sequence"/>
</dbReference>
<dbReference type="InterPro" id="IPR039421">
    <property type="entry name" value="Type_1_exporter"/>
</dbReference>
<gene>
    <name evidence="12" type="ORF">IP91_01452</name>
</gene>
<evidence type="ECO:0000256" key="3">
    <source>
        <dbReference type="ARBA" id="ARBA00022475"/>
    </source>
</evidence>